<dbReference type="EMBL" id="BKCJ010001374">
    <property type="protein sequence ID" value="GEU40962.1"/>
    <property type="molecule type" value="Genomic_DNA"/>
</dbReference>
<proteinExistence type="predicted"/>
<dbReference type="SUPFAM" id="SSF56672">
    <property type="entry name" value="DNA/RNA polymerases"/>
    <property type="match status" value="1"/>
</dbReference>
<keyword evidence="3" id="KW-0548">Nucleotidyltransferase</keyword>
<feature type="domain" description="Tf2-1-like SH3-like" evidence="2">
    <location>
        <begin position="529"/>
        <end position="592"/>
    </location>
</feature>
<dbReference type="GO" id="GO:0003964">
    <property type="term" value="F:RNA-directed DNA polymerase activity"/>
    <property type="evidence" value="ECO:0007669"/>
    <property type="project" value="UniProtKB-KW"/>
</dbReference>
<evidence type="ECO:0000259" key="2">
    <source>
        <dbReference type="Pfam" id="PF24626"/>
    </source>
</evidence>
<gene>
    <name evidence="3" type="ORF">Tci_012940</name>
</gene>
<accession>A0A6L2JWL0</accession>
<reference evidence="3" key="1">
    <citation type="journal article" date="2019" name="Sci. Rep.">
        <title>Draft genome of Tanacetum cinerariifolium, the natural source of mosquito coil.</title>
        <authorList>
            <person name="Yamashiro T."/>
            <person name="Shiraishi A."/>
            <person name="Satake H."/>
            <person name="Nakayama K."/>
        </authorList>
    </citation>
    <scope>NUCLEOTIDE SEQUENCE</scope>
</reference>
<dbReference type="InterPro" id="IPR043502">
    <property type="entry name" value="DNA/RNA_pol_sf"/>
</dbReference>
<comment type="caution">
    <text evidence="3">The sequence shown here is derived from an EMBL/GenBank/DDBJ whole genome shotgun (WGS) entry which is preliminary data.</text>
</comment>
<keyword evidence="3" id="KW-0808">Transferase</keyword>
<dbReference type="AlphaFoldDB" id="A0A6L2JWL0"/>
<feature type="compositionally biased region" description="Basic and acidic residues" evidence="1">
    <location>
        <begin position="217"/>
        <end position="238"/>
    </location>
</feature>
<feature type="compositionally biased region" description="Low complexity" evidence="1">
    <location>
        <begin position="37"/>
        <end position="62"/>
    </location>
</feature>
<dbReference type="PANTHER" id="PTHR46148:SF59">
    <property type="entry name" value="NUCLEOTIDYLTRANSFERASE, RIBONUCLEASE H"/>
    <property type="match status" value="1"/>
</dbReference>
<dbReference type="InterPro" id="IPR056924">
    <property type="entry name" value="SH3_Tf2-1"/>
</dbReference>
<feature type="compositionally biased region" description="Polar residues" evidence="1">
    <location>
        <begin position="80"/>
        <end position="91"/>
    </location>
</feature>
<evidence type="ECO:0000313" key="3">
    <source>
        <dbReference type="EMBL" id="GEU40962.1"/>
    </source>
</evidence>
<feature type="compositionally biased region" description="Polar residues" evidence="1">
    <location>
        <begin position="122"/>
        <end position="136"/>
    </location>
</feature>
<feature type="region of interest" description="Disordered" evidence="1">
    <location>
        <begin position="37"/>
        <end position="137"/>
    </location>
</feature>
<keyword evidence="3" id="KW-0695">RNA-directed DNA polymerase</keyword>
<dbReference type="Pfam" id="PF24626">
    <property type="entry name" value="SH3_Tf2-1"/>
    <property type="match status" value="1"/>
</dbReference>
<dbReference type="PANTHER" id="PTHR46148">
    <property type="entry name" value="CHROMO DOMAIN-CONTAINING PROTEIN"/>
    <property type="match status" value="1"/>
</dbReference>
<name>A0A6L2JWL0_TANCI</name>
<feature type="compositionally biased region" description="Low complexity" evidence="1">
    <location>
        <begin position="192"/>
        <end position="216"/>
    </location>
</feature>
<sequence>MAISVNSVSLDSSEDIVGTPAGRVILVGTIPNTIPDTTPVITPPTTQTDTTVIPTETPIIAPTIPPSPDYTPASPDYSPASKTESDPSSDQKPPLPAVSPLLSLDDDTTNSDTPDTPPSPTHGTPFTKITTSTQRSAVIPHTRVMILAPGQPIPYDRPYRYHPKGPVLMTTMRKRVGPLPIQQLAVRYSVDHSSSGSFSPDDSAQDSSPDSSLEASADFHSDASSDSSSRHSLSDHSSPDLPSTSTGPSRKRRRSPVTSVPVLPLISGALSPVRADLIPSPKRVKHSGYLVDVEVGPRETKVKRVTHPAMPEDIPEPAQEGAVEVMYETLGDLVQKFHDHAHAIPVHRIQVIEGVQREQEHMIVGVESAVTALTERVVKLERDNRRLRGTASVESQRVDRLQHDMSLYCDASNQGLGCVLMQRGKVIVTKNVIYTDYKSLQHIFDQKKLNMRQRRWIELFSDYDYEICYHPGKENVMANALSRKERVKPKRTMIMDEAHPTRYSIHPGEDKMYYDLRDIRKPLEYEVRDRVLLKVSPWKGVICFGTKGKLALRYVGPFEILERIGPVAYWLRLPEELSSVHDTFHVSNLKKCLANANLHVLLDEIKIDKTFCFVEEPVEIMDHEV</sequence>
<organism evidence="3">
    <name type="scientific">Tanacetum cinerariifolium</name>
    <name type="common">Dalmatian daisy</name>
    <name type="synonym">Chrysanthemum cinerariifolium</name>
    <dbReference type="NCBI Taxonomy" id="118510"/>
    <lineage>
        <taxon>Eukaryota</taxon>
        <taxon>Viridiplantae</taxon>
        <taxon>Streptophyta</taxon>
        <taxon>Embryophyta</taxon>
        <taxon>Tracheophyta</taxon>
        <taxon>Spermatophyta</taxon>
        <taxon>Magnoliopsida</taxon>
        <taxon>eudicotyledons</taxon>
        <taxon>Gunneridae</taxon>
        <taxon>Pentapetalae</taxon>
        <taxon>asterids</taxon>
        <taxon>campanulids</taxon>
        <taxon>Asterales</taxon>
        <taxon>Asteraceae</taxon>
        <taxon>Asteroideae</taxon>
        <taxon>Anthemideae</taxon>
        <taxon>Anthemidinae</taxon>
        <taxon>Tanacetum</taxon>
    </lineage>
</organism>
<protein>
    <submittedName>
        <fullName evidence="3">Putative reverse transcriptase domain-containing protein</fullName>
    </submittedName>
</protein>
<feature type="region of interest" description="Disordered" evidence="1">
    <location>
        <begin position="192"/>
        <end position="259"/>
    </location>
</feature>
<evidence type="ECO:0000256" key="1">
    <source>
        <dbReference type="SAM" id="MobiDB-lite"/>
    </source>
</evidence>